<sequence>MIKLKKLVIIFSFTVVFLWGTSWWLLTESNMQEDTAPVRDHSTGKRSEIPYINTSALTMGDRLITDQRALANESDTESVRENRRISIDFLLSALDIE</sequence>
<keyword evidence="3" id="KW-1185">Reference proteome</keyword>
<dbReference type="STRING" id="407036.SAMN05216243_3166"/>
<protein>
    <submittedName>
        <fullName evidence="2">Uncharacterized protein</fullName>
    </submittedName>
</protein>
<keyword evidence="1" id="KW-1133">Transmembrane helix</keyword>
<accession>A0A1G9BW51</accession>
<organism evidence="2 3">
    <name type="scientific">Sediminibacillus albus</name>
    <dbReference type="NCBI Taxonomy" id="407036"/>
    <lineage>
        <taxon>Bacteria</taxon>
        <taxon>Bacillati</taxon>
        <taxon>Bacillota</taxon>
        <taxon>Bacilli</taxon>
        <taxon>Bacillales</taxon>
        <taxon>Bacillaceae</taxon>
        <taxon>Sediminibacillus</taxon>
    </lineage>
</organism>
<dbReference type="EMBL" id="FNFL01000006">
    <property type="protein sequence ID" value="SDK43613.1"/>
    <property type="molecule type" value="Genomic_DNA"/>
</dbReference>
<feature type="transmembrane region" description="Helical" evidence="1">
    <location>
        <begin position="7"/>
        <end position="26"/>
    </location>
</feature>
<dbReference type="Proteomes" id="UP000198694">
    <property type="component" value="Unassembled WGS sequence"/>
</dbReference>
<evidence type="ECO:0000256" key="1">
    <source>
        <dbReference type="SAM" id="Phobius"/>
    </source>
</evidence>
<reference evidence="2 3" key="1">
    <citation type="submission" date="2016-10" db="EMBL/GenBank/DDBJ databases">
        <authorList>
            <person name="de Groot N.N."/>
        </authorList>
    </citation>
    <scope>NUCLEOTIDE SEQUENCE [LARGE SCALE GENOMIC DNA]</scope>
    <source>
        <strain evidence="2 3">CGMCC 1.6502</strain>
    </source>
</reference>
<keyword evidence="1" id="KW-0812">Transmembrane</keyword>
<keyword evidence="1" id="KW-0472">Membrane</keyword>
<dbReference type="AlphaFoldDB" id="A0A1G9BW51"/>
<proteinExistence type="predicted"/>
<gene>
    <name evidence="2" type="ORF">SAMN05216243_3166</name>
</gene>
<evidence type="ECO:0000313" key="2">
    <source>
        <dbReference type="EMBL" id="SDK43613.1"/>
    </source>
</evidence>
<evidence type="ECO:0000313" key="3">
    <source>
        <dbReference type="Proteomes" id="UP000198694"/>
    </source>
</evidence>
<name>A0A1G9BW51_9BACI</name>